<evidence type="ECO:0000256" key="17">
    <source>
        <dbReference type="ARBA" id="ARBA00023286"/>
    </source>
</evidence>
<organism evidence="24 25">
    <name type="scientific">Microtus ochrogaster</name>
    <name type="common">Prairie vole</name>
    <dbReference type="NCBI Taxonomy" id="79684"/>
    <lineage>
        <taxon>Eukaryota</taxon>
        <taxon>Metazoa</taxon>
        <taxon>Chordata</taxon>
        <taxon>Craniata</taxon>
        <taxon>Vertebrata</taxon>
        <taxon>Euteleostomi</taxon>
        <taxon>Mammalia</taxon>
        <taxon>Eutheria</taxon>
        <taxon>Euarchontoglires</taxon>
        <taxon>Glires</taxon>
        <taxon>Rodentia</taxon>
        <taxon>Myomorpha</taxon>
        <taxon>Muroidea</taxon>
        <taxon>Cricetidae</taxon>
        <taxon>Arvicolinae</taxon>
        <taxon>Microtus</taxon>
    </lineage>
</organism>
<keyword evidence="10 21" id="KW-0256">Endoplasmic reticulum</keyword>
<dbReference type="Gene3D" id="1.25.10.30">
    <property type="entry name" value="IP3 receptor type 1 binding core, RIH domain"/>
    <property type="match status" value="1"/>
</dbReference>
<keyword evidence="13 21" id="KW-0406">Ion transport</keyword>
<evidence type="ECO:0000259" key="23">
    <source>
        <dbReference type="PROSITE" id="PS50919"/>
    </source>
</evidence>
<dbReference type="GO" id="GO:0070679">
    <property type="term" value="F:inositol 1,4,5 trisphosphate binding"/>
    <property type="evidence" value="ECO:0007669"/>
    <property type="project" value="UniProtKB-UniRule"/>
</dbReference>
<proteinExistence type="inferred from homology"/>
<keyword evidence="9" id="KW-0677">Repeat</keyword>
<dbReference type="InterPro" id="IPR014821">
    <property type="entry name" value="Ins145_P3_rcpt"/>
</dbReference>
<evidence type="ECO:0000256" key="15">
    <source>
        <dbReference type="ARBA" id="ARBA00023157"/>
    </source>
</evidence>
<evidence type="ECO:0000313" key="25">
    <source>
        <dbReference type="Proteomes" id="UP000710432"/>
    </source>
</evidence>
<sequence length="2671" mass="304058">MNEMSSFLHIGDIVSLYAEGSVNGFISTLGLVDDRCVVEPAAGDLDNPPKKFRDCLFKVCPMNRYSAQKQYWKAKQTKQDKEKIADVVLLQKLQHAAQMEQKQNDTENKKVHGDVVKYGSVIQLLHMKSNKYLTVNKRLPALLEKNAMRVTLDATGNEGSWLFIQPFWKLRSNGDNVVVGDKVILNPVNAGQPLHASNYELSDNAGCKEVNSVNCNTSWKINLFMQFRDHLEEVLKGGDVVRLFHAEQEKFLTCDEYKGKLQVFLRTTLRQSATSATSSNALWEVEVVHHDPCRGGAGHWNGLYRFKHLATGNYLAAEENPSYKGDASDPKAAAGPGAQGRTGRRNAGEKIKYRLVAVPHGNDIASLFELDPTTLQKTDSLVPRNSYVRLRHLCTNTWIQSTNAPIDVEEERPIRLMLGTCPTKEDKEAFAIVSVPVSEIRDLDFANDASSMLASAVEKLNDGFISQNDRRFVIQLLEDLVFFVSDVPNNGQNVLDIMVTKPNRERQKLMREQNILKQIFGILKAPFRDKGGEGPLVRLEELSDQKNAPYQYMFRLCYRVLRHSQEDYRKNQEHIAKQFGMMQSQIGYDILAEDTITALLHNNRKLLEKHITKTEVETFVSLVRKNREPRFLDYLSDLCVSNHIAIPVTQELICKCVLDPKNSDILIQTELRPVKEMAQSHEYLSIEYSEEEVWLTWTDRNNEHHEKSVRQLAQEARAGNAHDENVLSYYRYQLKLFARMCLDRQYLAIDEISKQLGVDLLFLCMADEMLPFDLRASFCHLMLHVHVDRDPQELVTPVKFARLWTEIPTAITIKDYDSNLNASRDDKKNKFASTMEFVEDYLNNVVSDAVPFANEEKNTLTFEVVSLAHNLIYFGFYSFSELLRLTRTLLGIIDCVQAPPAMLQAYEEPGGKNVRRSIQGVGHMMSTMVLSRKQSVFGASSLPSGAGVPEPLDRSKFEDNEDIVVMETKLKILEILQFILNVRLDYRISYLLSVFKKEFVEVFPMQDSGADGTAPAFDSTTANMNLDRIGEQAEAMFGVGKTSSMLEVDDEGGRMFLRVLLHLTMHDYAPLVSGALQLLFKHFSQRQEAMHTFKQVQLLISAQDVENYKVIKSELDRLRTMVEKSELWVDKKGSVKGEEGEAGATKDKKERPSDEEGFLQPHGERSSENYQIVKGILERLNKMCGVGEQMRKKQQRLLKNMDAHKVMLDLLQIPYDKSDNKMLEILRYTHQFLQKFCAGNPGNQALLHKHLQLFLTPGLLEAETMQHIFLNNYQLCSEISEPVLQHFVHLLATHGRHVQYLDFLHTVIKAEGNYVKKCQDMIMTELTNAGDDVVVFYNDKASLAHLLDMMKAARDGVEDHSPLMYHISLVDLLAACAEGKNVYTEIKCTSLLPLEDVVSVVTHEDCITEVKMAYVNFVNHCYVDTEVEMKEIYTSNHIWTLFENFTLDMALVCNKREKRLADPTLEKYVLTVVLDTISAFFSSPFSENSTSLQTHQTIVVQLLQSTTRLLECPWLQQQHKGSVEACVRTLAMVAKSRAILLPMDLDAHMSALLSSGGSCAAAAQRSAANYKTATRTFPRVIPTANQWDYKNIIEKLQDIITALEERLKPLVQAELSVLVDMLHWPELLFLEGSEAYQRCESGGFLSKLIRHTKGLMESEEKLCVKVLRTLQQMLQKKSKYGDRGNQLRKMLLQNYLQNRKSSSRGELPDPTGSGPDQDWSAIAATQCRLDKEGATKLVCDLITSTKNEKIFQESIGLAIRLLDGGNTEIQKSFYNLMTSDKKSERFFKVLHDRMKRAQQETKSTVAVNMSDLGSQPREDREPADPTTKGRVASFSMPSSSRYSLGPSLHRGHEMGERVQSNEMGTAVLIMRPILRFLQLLCENHNRDLQNFLRCQNNKTNYNLVCETLQFLDIMCGSTTGGLGLLGLYINEDNVGLVIQTLETLTEYCQGPCHENQTCIVTHESNGIDIITALILNDISPLCKYRMDLVLQLKDNASKLLLALMESRHDSENAERILISLRPQELVDVIKKAYLQEEERENSEVSPREVGHNIYILALQLSRHNKQLQHLLKPVRRIQEEEAEGISSMLSLNNKQLSQMLKSSVPAQEEEEDPLAYYENHTSQIEIVRQDRSMEQIVFPVPGICQFLTEETKHRLFTTTEQDEQGSKVSDFFDQSSFLHNEMEWQRRLRSMPLIYWFSRRMTLWGSISFNLAVFINIIIAFFYPYVEGASTGVLGSPLISLLFWILICFSIAALFTKRYSVRPLIVALILRSIYYLGIGPTLNILGALNLTNKIVFVVSFVGNRGTFIRGYKAMVMDMEFLYHVGYILTSVLGLFAHELFYSILLFDLIYREETLFNVIKSVTRNGRSILLTALLALILVYLFSIVGFLFLKDDFILEVDRLPGNHSRASTLGMPHGAATFVGTCSGDKIDCVSEVSVPEILDEDEEPDSTERACDTLLMCIVTVMNHGLRNGGGVGDILRKPSKDESLFPARVVYDLLFFFIVIIIVLNLIFGVIIDTFADLRSEKQKKEEILKTTCFICGLERDKFDNKTVSFEEHIKLEHNMWNYLYFIVLVRVKNKTDYTGPESYVAQMIKNKNLDWFPRMRAMSLVSSEGEGEQNEIRILQEKLGSTMKLVSHLTAQLNELKEQMTEQRKRRQRLGFVDVQNCMSR</sequence>
<comment type="similarity">
    <text evidence="3 21">Belongs to the InsP3 receptor family.</text>
</comment>
<keyword evidence="19" id="KW-0968">Cytoplasmic vesicle</keyword>
<dbReference type="FunFam" id="2.80.10.50:FF:000028">
    <property type="entry name" value="Inositol 1,4,5-trisphosphate receptor type 3"/>
    <property type="match status" value="1"/>
</dbReference>
<dbReference type="SMART" id="SM00472">
    <property type="entry name" value="MIR"/>
    <property type="match status" value="4"/>
</dbReference>
<gene>
    <name evidence="24" type="ORF">LTLLF_145285</name>
</gene>
<dbReference type="PROSITE" id="PS50919">
    <property type="entry name" value="MIR"/>
    <property type="match status" value="2"/>
</dbReference>
<dbReference type="EMBL" id="JAATJU010021982">
    <property type="protein sequence ID" value="KAH0512410.1"/>
    <property type="molecule type" value="Genomic_DNA"/>
</dbReference>
<evidence type="ECO:0000256" key="14">
    <source>
        <dbReference type="ARBA" id="ARBA00023136"/>
    </source>
</evidence>
<dbReference type="InterPro" id="IPR000493">
    <property type="entry name" value="InsP3_rcpt"/>
</dbReference>
<dbReference type="Pfam" id="PF01365">
    <property type="entry name" value="RYDR_ITPR"/>
    <property type="match status" value="2"/>
</dbReference>
<reference evidence="24" key="1">
    <citation type="submission" date="2020-03" db="EMBL/GenBank/DDBJ databases">
        <title>Studies in the Genomics of Life Span.</title>
        <authorList>
            <person name="Glass D."/>
        </authorList>
    </citation>
    <scope>NUCLEOTIDE SEQUENCE</scope>
    <source>
        <strain evidence="24">LTLLF</strain>
        <tissue evidence="24">Muscle</tissue>
    </source>
</reference>
<feature type="domain" description="MIR" evidence="23">
    <location>
        <begin position="113"/>
        <end position="173"/>
    </location>
</feature>
<feature type="region of interest" description="Disordered" evidence="22">
    <location>
        <begin position="1699"/>
        <end position="1718"/>
    </location>
</feature>
<dbReference type="PRINTS" id="PR00779">
    <property type="entry name" value="INSP3RECEPTR"/>
</dbReference>
<feature type="region of interest" description="Disordered" evidence="22">
    <location>
        <begin position="1135"/>
        <end position="1165"/>
    </location>
</feature>
<feature type="transmembrane region" description="Helical" evidence="21">
    <location>
        <begin position="2238"/>
        <end position="2256"/>
    </location>
</feature>
<keyword evidence="15" id="KW-1015">Disulfide bond</keyword>
<dbReference type="PANTHER" id="PTHR45816:SF1">
    <property type="entry name" value="INOSITOL 1,4,5-TRISPHOSPHATE RECEPTOR"/>
    <property type="match status" value="1"/>
</dbReference>
<dbReference type="InterPro" id="IPR015925">
    <property type="entry name" value="Ryanodine_IP3_receptor"/>
</dbReference>
<name>A0A8J6KTK1_MICOH</name>
<feature type="transmembrane region" description="Helical" evidence="21">
    <location>
        <begin position="2201"/>
        <end position="2226"/>
    </location>
</feature>
<evidence type="ECO:0000256" key="18">
    <source>
        <dbReference type="ARBA" id="ARBA00023303"/>
    </source>
</evidence>
<dbReference type="Gene3D" id="1.10.287.70">
    <property type="match status" value="1"/>
</dbReference>
<dbReference type="GO" id="GO:0051209">
    <property type="term" value="P:release of sequestered calcium ion into cytosol"/>
    <property type="evidence" value="ECO:0007669"/>
    <property type="project" value="UniProtKB-UniRule"/>
</dbReference>
<keyword evidence="12 21" id="KW-1133">Transmembrane helix</keyword>
<comment type="function">
    <text evidence="21">Receptor for inositol 1,4,5-trisphosphate, a second messenger that mediates the release of intracellular calcium.</text>
</comment>
<evidence type="ECO:0000256" key="16">
    <source>
        <dbReference type="ARBA" id="ARBA00023170"/>
    </source>
</evidence>
<feature type="domain" description="MIR" evidence="23">
    <location>
        <begin position="232"/>
        <end position="288"/>
    </location>
</feature>
<dbReference type="InterPro" id="IPR005821">
    <property type="entry name" value="Ion_trans_dom"/>
</dbReference>
<dbReference type="GO" id="GO:0005789">
    <property type="term" value="C:endoplasmic reticulum membrane"/>
    <property type="evidence" value="ECO:0007669"/>
    <property type="project" value="UniProtKB-SubCell"/>
</dbReference>
<evidence type="ECO:0000256" key="22">
    <source>
        <dbReference type="SAM" id="MobiDB-lite"/>
    </source>
</evidence>
<dbReference type="FunFam" id="1.25.10.30:FF:000001">
    <property type="entry name" value="Inositol 1,4,5-trisphosphate receptor, type 2"/>
    <property type="match status" value="1"/>
</dbReference>
<comment type="subcellular location">
    <subcellularLocation>
        <location evidence="2">Cytoplasmic vesicle</location>
        <location evidence="2">Secretory vesicle membrane</location>
        <topology evidence="2">Multi-pass membrane protein</topology>
    </subcellularLocation>
    <subcellularLocation>
        <location evidence="1 21">Endoplasmic reticulum membrane</location>
        <topology evidence="1 21">Multi-pass membrane protein</topology>
    </subcellularLocation>
</comment>
<evidence type="ECO:0000256" key="5">
    <source>
        <dbReference type="ARBA" id="ARBA00022553"/>
    </source>
</evidence>
<comment type="catalytic activity">
    <reaction evidence="20">
        <text>Ca(2+)(in) = Ca(2+)(out)</text>
        <dbReference type="Rhea" id="RHEA:29671"/>
        <dbReference type="ChEBI" id="CHEBI:29108"/>
    </reaction>
</comment>
<evidence type="ECO:0000256" key="12">
    <source>
        <dbReference type="ARBA" id="ARBA00022989"/>
    </source>
</evidence>
<evidence type="ECO:0000256" key="9">
    <source>
        <dbReference type="ARBA" id="ARBA00022737"/>
    </source>
</evidence>
<evidence type="ECO:0000256" key="1">
    <source>
        <dbReference type="ARBA" id="ARBA00004477"/>
    </source>
</evidence>
<evidence type="ECO:0000256" key="11">
    <source>
        <dbReference type="ARBA" id="ARBA00022837"/>
    </source>
</evidence>
<dbReference type="PANTHER" id="PTHR45816">
    <property type="entry name" value="MIR DOMAIN-CONTAINING PROTEIN"/>
    <property type="match status" value="1"/>
</dbReference>
<accession>A0A8J6KTK1</accession>
<dbReference type="GO" id="GO:0030658">
    <property type="term" value="C:transport vesicle membrane"/>
    <property type="evidence" value="ECO:0007669"/>
    <property type="project" value="UniProtKB-SubCell"/>
</dbReference>
<dbReference type="GO" id="GO:0005220">
    <property type="term" value="F:inositol 1,4,5-trisphosphate-gated calcium channel activity"/>
    <property type="evidence" value="ECO:0007669"/>
    <property type="project" value="UniProtKB-UniRule"/>
</dbReference>
<keyword evidence="8 21" id="KW-0812">Transmembrane</keyword>
<evidence type="ECO:0000256" key="20">
    <source>
        <dbReference type="ARBA" id="ARBA00036634"/>
    </source>
</evidence>
<keyword evidence="5" id="KW-0597">Phosphoprotein</keyword>
<dbReference type="SUPFAM" id="SSF100909">
    <property type="entry name" value="IP3 receptor type 1 binding core, domain 2"/>
    <property type="match status" value="2"/>
</dbReference>
<feature type="region of interest" description="Disordered" evidence="22">
    <location>
        <begin position="320"/>
        <end position="346"/>
    </location>
</feature>
<feature type="transmembrane region" description="Helical" evidence="21">
    <location>
        <begin position="2369"/>
        <end position="2391"/>
    </location>
</feature>
<evidence type="ECO:0000256" key="3">
    <source>
        <dbReference type="ARBA" id="ARBA00009453"/>
    </source>
</evidence>
<dbReference type="InterPro" id="IPR035910">
    <property type="entry name" value="RyR/IP3R_RIH_dom_sf"/>
</dbReference>
<comment type="subunit">
    <text evidence="21">Homotetramer.</text>
</comment>
<feature type="compositionally biased region" description="Basic and acidic residues" evidence="22">
    <location>
        <begin position="1135"/>
        <end position="1154"/>
    </location>
</feature>
<feature type="transmembrane region" description="Helical" evidence="21">
    <location>
        <begin position="2268"/>
        <end position="2288"/>
    </location>
</feature>
<feature type="region of interest" description="Disordered" evidence="22">
    <location>
        <begin position="1809"/>
        <end position="1842"/>
    </location>
</feature>
<dbReference type="Pfam" id="PF00520">
    <property type="entry name" value="Ion_trans"/>
    <property type="match status" value="1"/>
</dbReference>
<dbReference type="Gene3D" id="2.80.10.50">
    <property type="match status" value="2"/>
</dbReference>
<dbReference type="InterPro" id="IPR036300">
    <property type="entry name" value="MIR_dom_sf"/>
</dbReference>
<evidence type="ECO:0000256" key="21">
    <source>
        <dbReference type="RuleBase" id="RU368044"/>
    </source>
</evidence>
<evidence type="ECO:0000256" key="10">
    <source>
        <dbReference type="ARBA" id="ARBA00022824"/>
    </source>
</evidence>
<evidence type="ECO:0000256" key="4">
    <source>
        <dbReference type="ARBA" id="ARBA00022448"/>
    </source>
</evidence>
<evidence type="ECO:0000313" key="24">
    <source>
        <dbReference type="EMBL" id="KAH0512410.1"/>
    </source>
</evidence>
<evidence type="ECO:0000256" key="19">
    <source>
        <dbReference type="ARBA" id="ARBA00023329"/>
    </source>
</evidence>
<dbReference type="Proteomes" id="UP000710432">
    <property type="component" value="Unassembled WGS sequence"/>
</dbReference>
<comment type="caution">
    <text evidence="24">The sequence shown here is derived from an EMBL/GenBank/DDBJ whole genome shotgun (WGS) entry which is preliminary data.</text>
</comment>
<keyword evidence="14 21" id="KW-0472">Membrane</keyword>
<dbReference type="InterPro" id="IPR000699">
    <property type="entry name" value="RIH_dom"/>
</dbReference>
<keyword evidence="16 21" id="KW-0675">Receptor</keyword>
<evidence type="ECO:0000256" key="8">
    <source>
        <dbReference type="ARBA" id="ARBA00022692"/>
    </source>
</evidence>
<comment type="domain">
    <text evidence="21">Composed of a large N-terminal cytoplasmic domain (CD) followed by a juxtamembrane domain (JD) and a transmembrane domain (TMD).</text>
</comment>
<evidence type="ECO:0000256" key="13">
    <source>
        <dbReference type="ARBA" id="ARBA00023065"/>
    </source>
</evidence>
<dbReference type="Pfam" id="PF08709">
    <property type="entry name" value="Ins145_P3_rec"/>
    <property type="match status" value="1"/>
</dbReference>
<evidence type="ECO:0000256" key="6">
    <source>
        <dbReference type="ARBA" id="ARBA00022568"/>
    </source>
</evidence>
<dbReference type="SUPFAM" id="SSF82109">
    <property type="entry name" value="MIR domain"/>
    <property type="match status" value="2"/>
</dbReference>
<keyword evidence="11 21" id="KW-0106">Calcium</keyword>
<dbReference type="CDD" id="cd23289">
    <property type="entry name" value="beta-trefoil_MIR_ITPR3"/>
    <property type="match status" value="1"/>
</dbReference>
<dbReference type="FunFam" id="2.80.10.50:FF:000002">
    <property type="entry name" value="Inositol 1,4,5-trisphosphate receptor type 2"/>
    <property type="match status" value="1"/>
</dbReference>
<dbReference type="Pfam" id="PF08454">
    <property type="entry name" value="RIH_assoc"/>
    <property type="match status" value="1"/>
</dbReference>
<dbReference type="InterPro" id="IPR013662">
    <property type="entry name" value="RIH_assoc-dom"/>
</dbReference>
<keyword evidence="7 21" id="KW-0107">Calcium channel</keyword>
<keyword evidence="4 21" id="KW-0813">Transport</keyword>
<dbReference type="InterPro" id="IPR016093">
    <property type="entry name" value="MIR_motif"/>
</dbReference>
<evidence type="ECO:0000256" key="2">
    <source>
        <dbReference type="ARBA" id="ARBA00004638"/>
    </source>
</evidence>
<feature type="transmembrane region" description="Helical" evidence="21">
    <location>
        <begin position="2498"/>
        <end position="2521"/>
    </location>
</feature>
<protein>
    <recommendedName>
        <fullName evidence="21">Inositol 1,4,5-trisphosphate receptor</fullName>
    </recommendedName>
</protein>
<dbReference type="Pfam" id="PF02815">
    <property type="entry name" value="MIR"/>
    <property type="match status" value="1"/>
</dbReference>
<keyword evidence="6 21" id="KW-0109">Calcium transport</keyword>
<keyword evidence="17 21" id="KW-1071">Ligand-gated ion channel</keyword>
<evidence type="ECO:0000256" key="7">
    <source>
        <dbReference type="ARBA" id="ARBA00022673"/>
    </source>
</evidence>
<feature type="transmembrane region" description="Helical" evidence="21">
    <location>
        <begin position="2324"/>
        <end position="2349"/>
    </location>
</feature>
<keyword evidence="18 21" id="KW-0407">Ion channel</keyword>